<dbReference type="PANTHER" id="PTHR18895:SF74">
    <property type="entry name" value="MTRF1L RELEASE FACTOR GLUTAMINE METHYLTRANSFERASE"/>
    <property type="match status" value="1"/>
</dbReference>
<dbReference type="AlphaFoldDB" id="A0A3Q9GNL4"/>
<dbReference type="SUPFAM" id="SSF53335">
    <property type="entry name" value="S-adenosyl-L-methionine-dependent methyltransferases"/>
    <property type="match status" value="1"/>
</dbReference>
<evidence type="ECO:0000256" key="3">
    <source>
        <dbReference type="ARBA" id="ARBA00022691"/>
    </source>
</evidence>
<dbReference type="NCBIfam" id="TIGR03534">
    <property type="entry name" value="RF_mod_PrmC"/>
    <property type="match status" value="1"/>
</dbReference>
<keyword evidence="1 6" id="KW-0489">Methyltransferase</keyword>
<dbReference type="InterPro" id="IPR041698">
    <property type="entry name" value="Methyltransf_25"/>
</dbReference>
<dbReference type="PANTHER" id="PTHR18895">
    <property type="entry name" value="HEMK METHYLTRANSFERASE"/>
    <property type="match status" value="1"/>
</dbReference>
<dbReference type="Gene3D" id="3.40.50.150">
    <property type="entry name" value="Vaccinia Virus protein VP39"/>
    <property type="match status" value="1"/>
</dbReference>
<dbReference type="InterPro" id="IPR029063">
    <property type="entry name" value="SAM-dependent_MTases_sf"/>
</dbReference>
<keyword evidence="2 6" id="KW-0808">Transferase</keyword>
<dbReference type="CDD" id="cd02440">
    <property type="entry name" value="AdoMet_MTases"/>
    <property type="match status" value="1"/>
</dbReference>
<dbReference type="EMBL" id="CP033905">
    <property type="protein sequence ID" value="AZR07581.1"/>
    <property type="molecule type" value="Genomic_DNA"/>
</dbReference>
<dbReference type="InterPro" id="IPR002052">
    <property type="entry name" value="DNA_methylase_N6_adenine_CS"/>
</dbReference>
<dbReference type="GO" id="GO:0102559">
    <property type="term" value="F:peptide chain release factor N(5)-glutamine methyltransferase activity"/>
    <property type="evidence" value="ECO:0007669"/>
    <property type="project" value="UniProtKB-EC"/>
</dbReference>
<proteinExistence type="predicted"/>
<keyword evidence="3" id="KW-0949">S-adenosyl-L-methionine</keyword>
<gene>
    <name evidence="6" type="primary">prmC</name>
    <name evidence="6" type="ORF">EBQ10_10000</name>
</gene>
<evidence type="ECO:0000313" key="7">
    <source>
        <dbReference type="Proteomes" id="UP000275951"/>
    </source>
</evidence>
<evidence type="ECO:0000259" key="4">
    <source>
        <dbReference type="Pfam" id="PF13649"/>
    </source>
</evidence>
<dbReference type="InterPro" id="IPR040758">
    <property type="entry name" value="PrmC_N"/>
</dbReference>
<dbReference type="Pfam" id="PF13649">
    <property type="entry name" value="Methyltransf_25"/>
    <property type="match status" value="1"/>
</dbReference>
<feature type="domain" description="Methyltransferase" evidence="4">
    <location>
        <begin position="110"/>
        <end position="183"/>
    </location>
</feature>
<accession>A0A3Q9GNL4</accession>
<protein>
    <submittedName>
        <fullName evidence="6">Peptide chain release factor N(5)-glutamine methyltransferase</fullName>
        <ecNumber evidence="6">2.1.1.297</ecNumber>
    </submittedName>
</protein>
<dbReference type="PROSITE" id="PS00092">
    <property type="entry name" value="N6_MTASE"/>
    <property type="match status" value="1"/>
</dbReference>
<dbReference type="InterPro" id="IPR050320">
    <property type="entry name" value="N5-glutamine_MTase"/>
</dbReference>
<reference evidence="6 7" key="1">
    <citation type="submission" date="2018-11" db="EMBL/GenBank/DDBJ databases">
        <title>Multidrug-resistant genes are associated with an 42-kb island TGI1 carrying a complex class 1 integron in a Trueperella pyogenes.</title>
        <authorList>
            <person name="Dong W."/>
        </authorList>
    </citation>
    <scope>NUCLEOTIDE SEQUENCE [LARGE SCALE GENOMIC DNA]</scope>
    <source>
        <strain evidence="6 7">TP4</strain>
    </source>
</reference>
<organism evidence="6 7">
    <name type="scientific">Trueperella pyogenes</name>
    <dbReference type="NCBI Taxonomy" id="1661"/>
    <lineage>
        <taxon>Bacteria</taxon>
        <taxon>Bacillati</taxon>
        <taxon>Actinomycetota</taxon>
        <taxon>Actinomycetes</taxon>
        <taxon>Actinomycetales</taxon>
        <taxon>Actinomycetaceae</taxon>
        <taxon>Trueperella</taxon>
    </lineage>
</organism>
<dbReference type="NCBIfam" id="TIGR00536">
    <property type="entry name" value="hemK_fam"/>
    <property type="match status" value="1"/>
</dbReference>
<dbReference type="GO" id="GO:0003676">
    <property type="term" value="F:nucleic acid binding"/>
    <property type="evidence" value="ECO:0007669"/>
    <property type="project" value="InterPro"/>
</dbReference>
<dbReference type="EC" id="2.1.1.297" evidence="6"/>
<evidence type="ECO:0000256" key="2">
    <source>
        <dbReference type="ARBA" id="ARBA00022679"/>
    </source>
</evidence>
<evidence type="ECO:0000313" key="6">
    <source>
        <dbReference type="EMBL" id="AZR07581.1"/>
    </source>
</evidence>
<dbReference type="Proteomes" id="UP000275951">
    <property type="component" value="Chromosome"/>
</dbReference>
<dbReference type="RefSeq" id="WP_108726065.1">
    <property type="nucleotide sequence ID" value="NZ_CP029001.1"/>
</dbReference>
<dbReference type="InterPro" id="IPR019874">
    <property type="entry name" value="RF_methyltr_PrmC"/>
</dbReference>
<dbReference type="GO" id="GO:0032259">
    <property type="term" value="P:methylation"/>
    <property type="evidence" value="ECO:0007669"/>
    <property type="project" value="UniProtKB-KW"/>
</dbReference>
<dbReference type="Pfam" id="PF17827">
    <property type="entry name" value="PrmC_N"/>
    <property type="match status" value="1"/>
</dbReference>
<evidence type="ECO:0000256" key="1">
    <source>
        <dbReference type="ARBA" id="ARBA00022603"/>
    </source>
</evidence>
<sequence length="274" mass="29906">MWAQAIRRARDVLADAGVASPEADARSLAEFVCGRVPFPHDAAAPADRERYEALVNERARRVPLQHLEGRMYFRYLELESLPGVFIVRPETEQVVEAALSEIRQITDPLVADLCTGSGAIAISIATETNARVIAVELSAPAFACAARNNARYGSLVTLVHGDAREELGEYAGCFDVVVSNPPYVAPWHALSAEVRRDPDLALFGGGPDGLDIPHALVERAHLLLREGGILIMEHGDEQGAALRMRARECGYVDVSTGQDLTGRDRWLSAQKEER</sequence>
<feature type="domain" description="Release factor glutamine methyltransferase N-terminal" evidence="5">
    <location>
        <begin position="4"/>
        <end position="69"/>
    </location>
</feature>
<dbReference type="InterPro" id="IPR004556">
    <property type="entry name" value="HemK-like"/>
</dbReference>
<name>A0A3Q9GNL4_9ACTO</name>
<evidence type="ECO:0000259" key="5">
    <source>
        <dbReference type="Pfam" id="PF17827"/>
    </source>
</evidence>
<dbReference type="Gene3D" id="1.10.8.10">
    <property type="entry name" value="DNA helicase RuvA subunit, C-terminal domain"/>
    <property type="match status" value="1"/>
</dbReference>